<dbReference type="OrthoDB" id="9793549at2"/>
<dbReference type="CDD" id="cd17557">
    <property type="entry name" value="REC_Rcp-like"/>
    <property type="match status" value="1"/>
</dbReference>
<name>A0A327ZAL2_9ACTN</name>
<comment type="caution">
    <text evidence="3">The sequence shown here is derived from an EMBL/GenBank/DDBJ whole genome shotgun (WGS) entry which is preliminary data.</text>
</comment>
<dbReference type="InterPro" id="IPR001789">
    <property type="entry name" value="Sig_transdc_resp-reg_receiver"/>
</dbReference>
<dbReference type="InterPro" id="IPR052893">
    <property type="entry name" value="TCS_response_regulator"/>
</dbReference>
<organism evidence="3 4">
    <name type="scientific">Actinoplanes lutulentus</name>
    <dbReference type="NCBI Taxonomy" id="1287878"/>
    <lineage>
        <taxon>Bacteria</taxon>
        <taxon>Bacillati</taxon>
        <taxon>Actinomycetota</taxon>
        <taxon>Actinomycetes</taxon>
        <taxon>Micromonosporales</taxon>
        <taxon>Micromonosporaceae</taxon>
        <taxon>Actinoplanes</taxon>
    </lineage>
</organism>
<feature type="domain" description="Response regulatory" evidence="2">
    <location>
        <begin position="9"/>
        <end position="134"/>
    </location>
</feature>
<evidence type="ECO:0000313" key="4">
    <source>
        <dbReference type="Proteomes" id="UP000249341"/>
    </source>
</evidence>
<dbReference type="Proteomes" id="UP000249341">
    <property type="component" value="Unassembled WGS sequence"/>
</dbReference>
<dbReference type="PANTHER" id="PTHR44520:SF2">
    <property type="entry name" value="RESPONSE REGULATOR RCP1"/>
    <property type="match status" value="1"/>
</dbReference>
<dbReference type="GO" id="GO:0000160">
    <property type="term" value="P:phosphorelay signal transduction system"/>
    <property type="evidence" value="ECO:0007669"/>
    <property type="project" value="InterPro"/>
</dbReference>
<accession>A0A327ZAL2</accession>
<dbReference type="Pfam" id="PF00072">
    <property type="entry name" value="Response_reg"/>
    <property type="match status" value="1"/>
</dbReference>
<dbReference type="SMART" id="SM00448">
    <property type="entry name" value="REC"/>
    <property type="match status" value="1"/>
</dbReference>
<dbReference type="InterPro" id="IPR011006">
    <property type="entry name" value="CheY-like_superfamily"/>
</dbReference>
<evidence type="ECO:0000259" key="2">
    <source>
        <dbReference type="PROSITE" id="PS50110"/>
    </source>
</evidence>
<dbReference type="Gene3D" id="3.40.50.2300">
    <property type="match status" value="1"/>
</dbReference>
<sequence length="147" mass="16211">MSGLSRLQHILVVDDDPADTMMIEEALLGVDMPPVVHAVEDGREALDFLRRRGRYAGVPRPDLVLLDLNMPRMGGHEVLRDIKNDDDLKSIPIVVLTTSTAAPDITASYATHANAYVSKPMDLDSFESAIRKINHFYSEIAILPADS</sequence>
<feature type="modified residue" description="4-aspartylphosphate" evidence="1">
    <location>
        <position position="67"/>
    </location>
</feature>
<protein>
    <submittedName>
        <fullName evidence="3">Response regulator receiver domain-containing protein</fullName>
    </submittedName>
</protein>
<dbReference type="SUPFAM" id="SSF52172">
    <property type="entry name" value="CheY-like"/>
    <property type="match status" value="1"/>
</dbReference>
<gene>
    <name evidence="3" type="ORF">B0I29_108297</name>
</gene>
<dbReference type="PANTHER" id="PTHR44520">
    <property type="entry name" value="RESPONSE REGULATOR RCP1-RELATED"/>
    <property type="match status" value="1"/>
</dbReference>
<evidence type="ECO:0000256" key="1">
    <source>
        <dbReference type="PROSITE-ProRule" id="PRU00169"/>
    </source>
</evidence>
<proteinExistence type="predicted"/>
<dbReference type="AlphaFoldDB" id="A0A327ZAL2"/>
<keyword evidence="4" id="KW-1185">Reference proteome</keyword>
<keyword evidence="1" id="KW-0597">Phosphoprotein</keyword>
<evidence type="ECO:0000313" key="3">
    <source>
        <dbReference type="EMBL" id="RAK36707.1"/>
    </source>
</evidence>
<dbReference type="EMBL" id="QLMJ01000008">
    <property type="protein sequence ID" value="RAK36707.1"/>
    <property type="molecule type" value="Genomic_DNA"/>
</dbReference>
<reference evidence="3 4" key="1">
    <citation type="submission" date="2018-06" db="EMBL/GenBank/DDBJ databases">
        <title>Genomic Encyclopedia of Type Strains, Phase III (KMG-III): the genomes of soil and plant-associated and newly described type strains.</title>
        <authorList>
            <person name="Whitman W."/>
        </authorList>
    </citation>
    <scope>NUCLEOTIDE SEQUENCE [LARGE SCALE GENOMIC DNA]</scope>
    <source>
        <strain evidence="3 4">CGMCC 4.7090</strain>
    </source>
</reference>
<dbReference type="RefSeq" id="WP_111650501.1">
    <property type="nucleotide sequence ID" value="NZ_JACHWI010000007.1"/>
</dbReference>
<dbReference type="PROSITE" id="PS50110">
    <property type="entry name" value="RESPONSE_REGULATORY"/>
    <property type="match status" value="1"/>
</dbReference>